<name>A0A2H0LYS8_9BACT</name>
<keyword evidence="4 5" id="KW-0804">Transcription</keyword>
<keyword evidence="6" id="KW-0175">Coiled coil</keyword>
<dbReference type="Pfam" id="PF04545">
    <property type="entry name" value="Sigma70_r4"/>
    <property type="match status" value="1"/>
</dbReference>
<dbReference type="GO" id="GO:0016987">
    <property type="term" value="F:sigma factor activity"/>
    <property type="evidence" value="ECO:0007669"/>
    <property type="project" value="UniProtKB-KW"/>
</dbReference>
<evidence type="ECO:0000256" key="1">
    <source>
        <dbReference type="ARBA" id="ARBA00023015"/>
    </source>
</evidence>
<dbReference type="InterPro" id="IPR013325">
    <property type="entry name" value="RNA_pol_sigma_r2"/>
</dbReference>
<dbReference type="InterPro" id="IPR013324">
    <property type="entry name" value="RNA_pol_sigma_r3/r4-like"/>
</dbReference>
<dbReference type="FunFam" id="1.10.601.10:FF:000001">
    <property type="entry name" value="RNA polymerase sigma factor SigA"/>
    <property type="match status" value="1"/>
</dbReference>
<evidence type="ECO:0000313" key="10">
    <source>
        <dbReference type="Proteomes" id="UP000229641"/>
    </source>
</evidence>
<evidence type="ECO:0000256" key="3">
    <source>
        <dbReference type="ARBA" id="ARBA00023125"/>
    </source>
</evidence>
<evidence type="ECO:0000256" key="5">
    <source>
        <dbReference type="RuleBase" id="RU362124"/>
    </source>
</evidence>
<dbReference type="EMBL" id="PCWA01000035">
    <property type="protein sequence ID" value="PIQ89541.1"/>
    <property type="molecule type" value="Genomic_DNA"/>
</dbReference>
<dbReference type="AlphaFoldDB" id="A0A2H0LYS8"/>
<dbReference type="SUPFAM" id="SSF88946">
    <property type="entry name" value="Sigma2 domain of RNA polymerase sigma factors"/>
    <property type="match status" value="1"/>
</dbReference>
<dbReference type="GO" id="GO:0006352">
    <property type="term" value="P:DNA-templated transcription initiation"/>
    <property type="evidence" value="ECO:0007669"/>
    <property type="project" value="InterPro"/>
</dbReference>
<sequence length="271" mass="31739">MDAIRAYFKQLRKIKLLTPKDEVELSRRIKKGDEEARKKMISANLRLVVSIAKRYSYLGVPLMDLIEEGNVGLMRAVEKFSAKRGFRFSTYAAWWIRQAITRSVFDQAKTIRIPVYMNEQINKIRKVTEKLSHKLKRIPTSAEIGKAMRISARKVERVNMWIKKISSLEAPVGDEKEGQMIDLIENENSVSPDKELSRFMNKERINDILEVMEAREKEILDLRFGLVDGTIHTLAEVAKHLKLSRERVRQIEERALKKLRKFIEDQEEELR</sequence>
<reference evidence="9 10" key="1">
    <citation type="submission" date="2017-09" db="EMBL/GenBank/DDBJ databases">
        <title>Depth-based differentiation of microbial function through sediment-hosted aquifers and enrichment of novel symbionts in the deep terrestrial subsurface.</title>
        <authorList>
            <person name="Probst A.J."/>
            <person name="Ladd B."/>
            <person name="Jarett J.K."/>
            <person name="Geller-Mcgrath D.E."/>
            <person name="Sieber C.M."/>
            <person name="Emerson J.B."/>
            <person name="Anantharaman K."/>
            <person name="Thomas B.C."/>
            <person name="Malmstrom R."/>
            <person name="Stieglmeier M."/>
            <person name="Klingl A."/>
            <person name="Woyke T."/>
            <person name="Ryan C.M."/>
            <person name="Banfield J.F."/>
        </authorList>
    </citation>
    <scope>NUCLEOTIDE SEQUENCE [LARGE SCALE GENOMIC DNA]</scope>
    <source>
        <strain evidence="9">CG11_big_fil_rev_8_21_14_0_20_42_13</strain>
    </source>
</reference>
<dbReference type="NCBIfam" id="TIGR02937">
    <property type="entry name" value="sigma70-ECF"/>
    <property type="match status" value="1"/>
</dbReference>
<evidence type="ECO:0000256" key="4">
    <source>
        <dbReference type="ARBA" id="ARBA00023163"/>
    </source>
</evidence>
<dbReference type="Pfam" id="PF04539">
    <property type="entry name" value="Sigma70_r3"/>
    <property type="match status" value="1"/>
</dbReference>
<protein>
    <recommendedName>
        <fullName evidence="5">RNA polymerase sigma factor</fullName>
    </recommendedName>
</protein>
<dbReference type="Gene3D" id="1.10.10.10">
    <property type="entry name" value="Winged helix-like DNA-binding domain superfamily/Winged helix DNA-binding domain"/>
    <property type="match status" value="2"/>
</dbReference>
<keyword evidence="1 5" id="KW-0805">Transcription regulation</keyword>
<evidence type="ECO:0000259" key="8">
    <source>
        <dbReference type="PROSITE" id="PS00716"/>
    </source>
</evidence>
<evidence type="ECO:0000256" key="2">
    <source>
        <dbReference type="ARBA" id="ARBA00023082"/>
    </source>
</evidence>
<feature type="domain" description="RNA polymerase sigma-70" evidence="7">
    <location>
        <begin position="64"/>
        <end position="77"/>
    </location>
</feature>
<dbReference type="Proteomes" id="UP000229641">
    <property type="component" value="Unassembled WGS sequence"/>
</dbReference>
<proteinExistence type="inferred from homology"/>
<dbReference type="PIRSF" id="PIRSF000770">
    <property type="entry name" value="RNA_pol_sigma-SigE/K"/>
    <property type="match status" value="1"/>
</dbReference>
<dbReference type="Pfam" id="PF00140">
    <property type="entry name" value="Sigma70_r1_2"/>
    <property type="match status" value="1"/>
</dbReference>
<feature type="coiled-coil region" evidence="6">
    <location>
        <begin position="234"/>
        <end position="269"/>
    </location>
</feature>
<dbReference type="PROSITE" id="PS00715">
    <property type="entry name" value="SIGMA70_1"/>
    <property type="match status" value="1"/>
</dbReference>
<comment type="caution">
    <text evidence="9">The sequence shown here is derived from an EMBL/GenBank/DDBJ whole genome shotgun (WGS) entry which is preliminary data.</text>
</comment>
<dbReference type="InterPro" id="IPR009042">
    <property type="entry name" value="RNA_pol_sigma70_r1_2"/>
</dbReference>
<dbReference type="InterPro" id="IPR050239">
    <property type="entry name" value="Sigma-70_RNA_pol_init_factors"/>
</dbReference>
<comment type="similarity">
    <text evidence="5">Belongs to the sigma-70 factor family.</text>
</comment>
<gene>
    <name evidence="9" type="ORF">COV72_02645</name>
</gene>
<dbReference type="PRINTS" id="PR00046">
    <property type="entry name" value="SIGMA70FCT"/>
</dbReference>
<accession>A0A2H0LYS8</accession>
<dbReference type="CDD" id="cd06171">
    <property type="entry name" value="Sigma70_r4"/>
    <property type="match status" value="1"/>
</dbReference>
<keyword evidence="2 5" id="KW-0731">Sigma factor</keyword>
<dbReference type="InterPro" id="IPR007627">
    <property type="entry name" value="RNA_pol_sigma70_r2"/>
</dbReference>
<evidence type="ECO:0000256" key="6">
    <source>
        <dbReference type="SAM" id="Coils"/>
    </source>
</evidence>
<evidence type="ECO:0000313" key="9">
    <source>
        <dbReference type="EMBL" id="PIQ89541.1"/>
    </source>
</evidence>
<dbReference type="InterPro" id="IPR007630">
    <property type="entry name" value="RNA_pol_sigma70_r4"/>
</dbReference>
<dbReference type="InterPro" id="IPR014284">
    <property type="entry name" value="RNA_pol_sigma-70_dom"/>
</dbReference>
<feature type="domain" description="RNA polymerase sigma-70" evidence="8">
    <location>
        <begin position="233"/>
        <end position="259"/>
    </location>
</feature>
<dbReference type="PANTHER" id="PTHR30603:SF47">
    <property type="entry name" value="RNA POLYMERASE SIGMA FACTOR SIGD, CHLOROPLASTIC"/>
    <property type="match status" value="1"/>
</dbReference>
<comment type="function">
    <text evidence="5">Sigma factors are initiation factors that promote the attachment of RNA polymerase to specific initiation sites and are then released.</text>
</comment>
<dbReference type="PROSITE" id="PS00716">
    <property type="entry name" value="SIGMA70_2"/>
    <property type="match status" value="1"/>
</dbReference>
<evidence type="ECO:0000259" key="7">
    <source>
        <dbReference type="PROSITE" id="PS00715"/>
    </source>
</evidence>
<organism evidence="9 10">
    <name type="scientific">Candidatus Ghiorseimicrobium undicola</name>
    <dbReference type="NCBI Taxonomy" id="1974746"/>
    <lineage>
        <taxon>Bacteria</taxon>
        <taxon>Pseudomonadati</taxon>
        <taxon>Candidatus Omnitrophota</taxon>
        <taxon>Candidatus Ghiorseimicrobium</taxon>
    </lineage>
</organism>
<keyword evidence="3 5" id="KW-0238">DNA-binding</keyword>
<dbReference type="PANTHER" id="PTHR30603">
    <property type="entry name" value="RNA POLYMERASE SIGMA FACTOR RPO"/>
    <property type="match status" value="1"/>
</dbReference>
<dbReference type="GO" id="GO:0003677">
    <property type="term" value="F:DNA binding"/>
    <property type="evidence" value="ECO:0007669"/>
    <property type="project" value="UniProtKB-KW"/>
</dbReference>
<dbReference type="InterPro" id="IPR036388">
    <property type="entry name" value="WH-like_DNA-bd_sf"/>
</dbReference>
<dbReference type="SUPFAM" id="SSF88659">
    <property type="entry name" value="Sigma3 and sigma4 domains of RNA polymerase sigma factors"/>
    <property type="match status" value="2"/>
</dbReference>
<dbReference type="Pfam" id="PF04542">
    <property type="entry name" value="Sigma70_r2"/>
    <property type="match status" value="1"/>
</dbReference>
<dbReference type="Gene3D" id="1.10.601.10">
    <property type="entry name" value="RNA Polymerase Primary Sigma Factor"/>
    <property type="match status" value="1"/>
</dbReference>
<dbReference type="InterPro" id="IPR007624">
    <property type="entry name" value="RNA_pol_sigma70_r3"/>
</dbReference>
<dbReference type="InterPro" id="IPR000943">
    <property type="entry name" value="RNA_pol_sigma70"/>
</dbReference>